<sequence>MRGIDWPGLMQAGLHGLGLEPAVFWRLTPVELKIMLGREGLVPPLTRARLAELAAAFPDVRKDERDGGYRNDAGAASGA</sequence>
<dbReference type="EMBL" id="JBHRSM010000019">
    <property type="protein sequence ID" value="MFC3086639.1"/>
    <property type="molecule type" value="Genomic_DNA"/>
</dbReference>
<protein>
    <submittedName>
        <fullName evidence="1">Rcc01693 family protein</fullName>
    </submittedName>
</protein>
<name>A0ABV7DX93_9RHOB</name>
<dbReference type="RefSeq" id="WP_197645743.1">
    <property type="nucleotide sequence ID" value="NZ_JAEACP010000015.1"/>
</dbReference>
<evidence type="ECO:0000313" key="1">
    <source>
        <dbReference type="EMBL" id="MFC3086639.1"/>
    </source>
</evidence>
<dbReference type="InterPro" id="IPR019056">
    <property type="entry name" value="Phage_TAC_6"/>
</dbReference>
<reference evidence="2" key="1">
    <citation type="journal article" date="2019" name="Int. J. Syst. Evol. Microbiol.">
        <title>The Global Catalogue of Microorganisms (GCM) 10K type strain sequencing project: providing services to taxonomists for standard genome sequencing and annotation.</title>
        <authorList>
            <consortium name="The Broad Institute Genomics Platform"/>
            <consortium name="The Broad Institute Genome Sequencing Center for Infectious Disease"/>
            <person name="Wu L."/>
            <person name="Ma J."/>
        </authorList>
    </citation>
    <scope>NUCLEOTIDE SEQUENCE [LARGE SCALE GENOMIC DNA]</scope>
    <source>
        <strain evidence="2">KCTC 62102</strain>
    </source>
</reference>
<comment type="caution">
    <text evidence="1">The sequence shown here is derived from an EMBL/GenBank/DDBJ whole genome shotgun (WGS) entry which is preliminary data.</text>
</comment>
<dbReference type="InterPro" id="IPR011739">
    <property type="entry name" value="GTA_rcc01693"/>
</dbReference>
<gene>
    <name evidence="1" type="ORF">ACFOD6_11330</name>
</gene>
<proteinExistence type="predicted"/>
<dbReference type="Pfam" id="PF09550">
    <property type="entry name" value="Phage_TAC_6"/>
    <property type="match status" value="1"/>
</dbReference>
<accession>A0ABV7DX93</accession>
<evidence type="ECO:0000313" key="2">
    <source>
        <dbReference type="Proteomes" id="UP001595445"/>
    </source>
</evidence>
<dbReference type="NCBIfam" id="TIGR02216">
    <property type="entry name" value="phage_TIGR02216"/>
    <property type="match status" value="1"/>
</dbReference>
<keyword evidence="2" id="KW-1185">Reference proteome</keyword>
<dbReference type="Proteomes" id="UP001595445">
    <property type="component" value="Unassembled WGS sequence"/>
</dbReference>
<organism evidence="1 2">
    <name type="scientific">Tabrizicola soli</name>
    <dbReference type="NCBI Taxonomy" id="2185115"/>
    <lineage>
        <taxon>Bacteria</taxon>
        <taxon>Pseudomonadati</taxon>
        <taxon>Pseudomonadota</taxon>
        <taxon>Alphaproteobacteria</taxon>
        <taxon>Rhodobacterales</taxon>
        <taxon>Paracoccaceae</taxon>
        <taxon>Tabrizicola</taxon>
    </lineage>
</organism>